<accession>C7J2K1</accession>
<dbReference type="AlphaFoldDB" id="C7J2K1"/>
<evidence type="ECO:0000313" key="3">
    <source>
        <dbReference type="Proteomes" id="UP000000763"/>
    </source>
</evidence>
<evidence type="ECO:0000256" key="1">
    <source>
        <dbReference type="SAM" id="MobiDB-lite"/>
    </source>
</evidence>
<reference evidence="3" key="2">
    <citation type="journal article" date="2008" name="Nucleic Acids Res.">
        <title>The rice annotation project database (RAP-DB): 2008 update.</title>
        <authorList>
            <consortium name="The rice annotation project (RAP)"/>
        </authorList>
    </citation>
    <scope>GENOME REANNOTATION</scope>
    <source>
        <strain evidence="3">cv. Nipponbare</strain>
    </source>
</reference>
<proteinExistence type="predicted"/>
<evidence type="ECO:0000313" key="2">
    <source>
        <dbReference type="EMBL" id="BAH93168.1"/>
    </source>
</evidence>
<dbReference type="KEGG" id="dosa:Os05g0431001"/>
<dbReference type="EMBL" id="AP008211">
    <property type="protein sequence ID" value="BAH93168.1"/>
    <property type="molecule type" value="Genomic_DNA"/>
</dbReference>
<feature type="compositionally biased region" description="Low complexity" evidence="1">
    <location>
        <begin position="18"/>
        <end position="29"/>
    </location>
</feature>
<name>C7J2K1_ORYSJ</name>
<gene>
    <name evidence="2" type="ordered locus">Os05g0431001</name>
</gene>
<protein>
    <submittedName>
        <fullName evidence="2">Os05g0431001 protein</fullName>
    </submittedName>
</protein>
<feature type="region of interest" description="Disordered" evidence="1">
    <location>
        <begin position="1"/>
        <end position="84"/>
    </location>
</feature>
<sequence length="226" mass="23097">MRGRGCAAWRGRDGNDRAGGAVQGVSGSGARRRGRGGSGRAGGAGQSASGGGARRRGRGGSGRAGGVVQSASGGGARRRVGVRRGPVVRRRVGARCSEADGRRGGGDAAASLGGVMVERRLASAAPRPGGVGARAARGLGVGGHASMRGAASRRLMARRRAGWRGGGEVRRRLGAAVRRRRGMTCGGRRGADDGAIDSPSPNFSSFFLVYYFISQPTRRSDLAWSW</sequence>
<dbReference type="Proteomes" id="UP000000763">
    <property type="component" value="Chromosome 5"/>
</dbReference>
<organism evidence="2 3">
    <name type="scientific">Oryza sativa subsp. japonica</name>
    <name type="common">Rice</name>
    <dbReference type="NCBI Taxonomy" id="39947"/>
    <lineage>
        <taxon>Eukaryota</taxon>
        <taxon>Viridiplantae</taxon>
        <taxon>Streptophyta</taxon>
        <taxon>Embryophyta</taxon>
        <taxon>Tracheophyta</taxon>
        <taxon>Spermatophyta</taxon>
        <taxon>Magnoliopsida</taxon>
        <taxon>Liliopsida</taxon>
        <taxon>Poales</taxon>
        <taxon>Poaceae</taxon>
        <taxon>BOP clade</taxon>
        <taxon>Oryzoideae</taxon>
        <taxon>Oryzeae</taxon>
        <taxon>Oryzinae</taxon>
        <taxon>Oryza</taxon>
        <taxon>Oryza sativa</taxon>
    </lineage>
</organism>
<feature type="compositionally biased region" description="Gly residues" evidence="1">
    <location>
        <begin position="36"/>
        <end position="52"/>
    </location>
</feature>
<reference evidence="2 3" key="1">
    <citation type="journal article" date="2005" name="Nature">
        <title>The map-based sequence of the rice genome.</title>
        <authorList>
            <consortium name="International rice genome sequencing project (IRGSP)"/>
            <person name="Matsumoto T."/>
            <person name="Wu J."/>
            <person name="Kanamori H."/>
            <person name="Katayose Y."/>
            <person name="Fujisawa M."/>
            <person name="Namiki N."/>
            <person name="Mizuno H."/>
            <person name="Yamamoto K."/>
            <person name="Antonio B.A."/>
            <person name="Baba T."/>
            <person name="Sakata K."/>
            <person name="Nagamura Y."/>
            <person name="Aoki H."/>
            <person name="Arikawa K."/>
            <person name="Arita K."/>
            <person name="Bito T."/>
            <person name="Chiden Y."/>
            <person name="Fujitsuka N."/>
            <person name="Fukunaka R."/>
            <person name="Hamada M."/>
            <person name="Harada C."/>
            <person name="Hayashi A."/>
            <person name="Hijishita S."/>
            <person name="Honda M."/>
            <person name="Hosokawa S."/>
            <person name="Ichikawa Y."/>
            <person name="Idonuma A."/>
            <person name="Iijima M."/>
            <person name="Ikeda M."/>
            <person name="Ikeno M."/>
            <person name="Ito K."/>
            <person name="Ito S."/>
            <person name="Ito T."/>
            <person name="Ito Y."/>
            <person name="Ito Y."/>
            <person name="Iwabuchi A."/>
            <person name="Kamiya K."/>
            <person name="Karasawa W."/>
            <person name="Kurita K."/>
            <person name="Katagiri S."/>
            <person name="Kikuta A."/>
            <person name="Kobayashi H."/>
            <person name="Kobayashi N."/>
            <person name="Machita K."/>
            <person name="Maehara T."/>
            <person name="Masukawa M."/>
            <person name="Mizubayashi T."/>
            <person name="Mukai Y."/>
            <person name="Nagasaki H."/>
            <person name="Nagata Y."/>
            <person name="Naito S."/>
            <person name="Nakashima M."/>
            <person name="Nakama Y."/>
            <person name="Nakamichi Y."/>
            <person name="Nakamura M."/>
            <person name="Meguro A."/>
            <person name="Negishi M."/>
            <person name="Ohta I."/>
            <person name="Ohta T."/>
            <person name="Okamoto M."/>
            <person name="Ono N."/>
            <person name="Saji S."/>
            <person name="Sakaguchi M."/>
            <person name="Sakai K."/>
            <person name="Shibata M."/>
            <person name="Shimokawa T."/>
            <person name="Song J."/>
            <person name="Takazaki Y."/>
            <person name="Terasawa K."/>
            <person name="Tsugane M."/>
            <person name="Tsuji K."/>
            <person name="Ueda S."/>
            <person name="Waki K."/>
            <person name="Yamagata H."/>
            <person name="Yamamoto M."/>
            <person name="Yamamoto S."/>
            <person name="Yamane H."/>
            <person name="Yoshiki S."/>
            <person name="Yoshihara R."/>
            <person name="Yukawa K."/>
            <person name="Zhong H."/>
            <person name="Yano M."/>
            <person name="Yuan Q."/>
            <person name="Ouyang S."/>
            <person name="Liu J."/>
            <person name="Jones K.M."/>
            <person name="Gansberger K."/>
            <person name="Moffat K."/>
            <person name="Hill J."/>
            <person name="Bera J."/>
            <person name="Fadrosh D."/>
            <person name="Jin S."/>
            <person name="Johri S."/>
            <person name="Kim M."/>
            <person name="Overton L."/>
            <person name="Reardon M."/>
            <person name="Tsitrin T."/>
            <person name="Vuong H."/>
            <person name="Weaver B."/>
            <person name="Ciecko A."/>
            <person name="Tallon L."/>
            <person name="Jackson J."/>
            <person name="Pai G."/>
            <person name="Aken S.V."/>
            <person name="Utterback T."/>
            <person name="Reidmuller S."/>
            <person name="Feldblyum T."/>
            <person name="Hsiao J."/>
            <person name="Zismann V."/>
            <person name="Iobst S."/>
            <person name="de Vazeille A.R."/>
            <person name="Buell C.R."/>
            <person name="Ying K."/>
            <person name="Li Y."/>
            <person name="Lu T."/>
            <person name="Huang Y."/>
            <person name="Zhao Q."/>
            <person name="Feng Q."/>
            <person name="Zhang L."/>
            <person name="Zhu J."/>
            <person name="Weng Q."/>
            <person name="Mu J."/>
            <person name="Lu Y."/>
            <person name="Fan D."/>
            <person name="Liu Y."/>
            <person name="Guan J."/>
            <person name="Zhang Y."/>
            <person name="Yu S."/>
            <person name="Liu X."/>
            <person name="Zhang Y."/>
            <person name="Hong G."/>
            <person name="Han B."/>
            <person name="Choisne N."/>
            <person name="Demange N."/>
            <person name="Orjeda G."/>
            <person name="Samain S."/>
            <person name="Cattolico L."/>
            <person name="Pelletier E."/>
            <person name="Couloux A."/>
            <person name="Segurens B."/>
            <person name="Wincker P."/>
            <person name="D'Hont A."/>
            <person name="Scarpelli C."/>
            <person name="Weissenbach J."/>
            <person name="Salanoubat M."/>
            <person name="Quetier F."/>
            <person name="Yu Y."/>
            <person name="Kim H.R."/>
            <person name="Rambo T."/>
            <person name="Currie J."/>
            <person name="Collura K."/>
            <person name="Luo M."/>
            <person name="Yang T."/>
            <person name="Ammiraju J.S.S."/>
            <person name="Engler F."/>
            <person name="Soderlund C."/>
            <person name="Wing R.A."/>
            <person name="Palmer L.E."/>
            <person name="de la Bastide M."/>
            <person name="Spiegel L."/>
            <person name="Nascimento L."/>
            <person name="Zutavern T."/>
            <person name="O'Shaughnessy A."/>
            <person name="Dike S."/>
            <person name="Dedhia N."/>
            <person name="Preston R."/>
            <person name="Balija V."/>
            <person name="McCombie W.R."/>
            <person name="Chow T."/>
            <person name="Chen H."/>
            <person name="Chung M."/>
            <person name="Chen C."/>
            <person name="Shaw J."/>
            <person name="Wu H."/>
            <person name="Hsiao K."/>
            <person name="Chao Y."/>
            <person name="Chu M."/>
            <person name="Cheng C."/>
            <person name="Hour A."/>
            <person name="Lee P."/>
            <person name="Lin S."/>
            <person name="Lin Y."/>
            <person name="Liou J."/>
            <person name="Liu S."/>
            <person name="Hsing Y."/>
            <person name="Raghuvanshi S."/>
            <person name="Mohanty A."/>
            <person name="Bharti A.K."/>
            <person name="Gaur A."/>
            <person name="Gupta V."/>
            <person name="Kumar D."/>
            <person name="Ravi V."/>
            <person name="Vij S."/>
            <person name="Kapur A."/>
            <person name="Khurana P."/>
            <person name="Khurana P."/>
            <person name="Khurana J.P."/>
            <person name="Tyagi A.K."/>
            <person name="Gaikwad K."/>
            <person name="Singh A."/>
            <person name="Dalal V."/>
            <person name="Srivastava S."/>
            <person name="Dixit A."/>
            <person name="Pal A.K."/>
            <person name="Ghazi I.A."/>
            <person name="Yadav M."/>
            <person name="Pandit A."/>
            <person name="Bhargava A."/>
            <person name="Sureshbabu K."/>
            <person name="Batra K."/>
            <person name="Sharma T.R."/>
            <person name="Mohapatra T."/>
            <person name="Singh N.K."/>
            <person name="Messing J."/>
            <person name="Nelson A.B."/>
            <person name="Fuks G."/>
            <person name="Kavchok S."/>
            <person name="Keizer G."/>
            <person name="Linton E."/>
            <person name="Llaca V."/>
            <person name="Song R."/>
            <person name="Tanyolac B."/>
            <person name="Young S."/>
            <person name="Ho-Il K."/>
            <person name="Hahn J.H."/>
            <person name="Sangsakoo G."/>
            <person name="Vanavichit A."/>
            <person name="de Mattos Luiz.A.T."/>
            <person name="Zimmer P.D."/>
            <person name="Malone G."/>
            <person name="Dellagostin O."/>
            <person name="de Oliveira A.C."/>
            <person name="Bevan M."/>
            <person name="Bancroft I."/>
            <person name="Minx P."/>
            <person name="Cordum H."/>
            <person name="Wilson R."/>
            <person name="Cheng Z."/>
            <person name="Jin W."/>
            <person name="Jiang J."/>
            <person name="Leong S.A."/>
            <person name="Iwama H."/>
            <person name="Gojobori T."/>
            <person name="Itoh T."/>
            <person name="Niimura Y."/>
            <person name="Fujii Y."/>
            <person name="Habara T."/>
            <person name="Sakai H."/>
            <person name="Sato Y."/>
            <person name="Wilson G."/>
            <person name="Kumar K."/>
            <person name="McCouch S."/>
            <person name="Juretic N."/>
            <person name="Hoen D."/>
            <person name="Wright S."/>
            <person name="Bruskiewich R."/>
            <person name="Bureau T."/>
            <person name="Miyao A."/>
            <person name="Hirochika H."/>
            <person name="Nishikawa T."/>
            <person name="Kadowaki K."/>
            <person name="Sugiura M."/>
            <person name="Burr B."/>
            <person name="Sasaki T."/>
        </authorList>
    </citation>
    <scope>NUCLEOTIDE SEQUENCE [LARGE SCALE GENOMIC DNA]</scope>
    <source>
        <strain evidence="3">cv. Nipponbare</strain>
    </source>
</reference>